<sequence length="34" mass="3459">MSRLTLAVGEPIPAAAATPEALQAVVAELRGARK</sequence>
<protein>
    <submittedName>
        <fullName evidence="1">MFS transporter</fullName>
    </submittedName>
</protein>
<dbReference type="EMBL" id="RKJW01000002">
    <property type="protein sequence ID" value="RPA24996.2"/>
    <property type="molecule type" value="Genomic_DNA"/>
</dbReference>
<dbReference type="AlphaFoldDB" id="A0AAX1X3B5"/>
<accession>A0AAX1X3B5</accession>
<dbReference type="Proteomes" id="UP000269379">
    <property type="component" value="Chromosome 1"/>
</dbReference>
<reference evidence="2" key="1">
    <citation type="submission" date="2018-10" db="EMBL/GenBank/DDBJ databases">
        <title>FDA dAtabase for Regulatory Grade micrObial Sequences (FDA-ARGOS): Supporting development and validation of Infectious Disease Dx tests.</title>
        <authorList>
            <person name="Minogue T."/>
            <person name="Wolcott M."/>
            <person name="Wasieloski L."/>
            <person name="Aguilar W."/>
            <person name="Moore D."/>
            <person name="Jaissle J."/>
            <person name="Tallon L."/>
            <person name="Sadzewicz L."/>
            <person name="Zhao X."/>
            <person name="Vavikolanu K."/>
            <person name="Mehta A."/>
            <person name="Aluvathingal J."/>
            <person name="Nadendla S."/>
            <person name="Yan Y."/>
            <person name="Sichtig H."/>
        </authorList>
    </citation>
    <scope>NUCLEOTIDE SEQUENCE [LARGE SCALE GENOMIC DNA]</scope>
    <source>
        <strain evidence="2">FDAARGOS_588</strain>
    </source>
</reference>
<comment type="caution">
    <text evidence="1">The sequence shown here is derived from an EMBL/GenBank/DDBJ whole genome shotgun (WGS) entry which is preliminary data.</text>
</comment>
<proteinExistence type="predicted"/>
<organism evidence="1 2">
    <name type="scientific">Burkholderia mallei</name>
    <name type="common">Pseudomonas mallei</name>
    <dbReference type="NCBI Taxonomy" id="13373"/>
    <lineage>
        <taxon>Bacteria</taxon>
        <taxon>Pseudomonadati</taxon>
        <taxon>Pseudomonadota</taxon>
        <taxon>Betaproteobacteria</taxon>
        <taxon>Burkholderiales</taxon>
        <taxon>Burkholderiaceae</taxon>
        <taxon>Burkholderia</taxon>
        <taxon>pseudomallei group</taxon>
    </lineage>
</organism>
<name>A0AAX1X3B5_BURML</name>
<gene>
    <name evidence="1" type="ORF">EGT70_18300</name>
</gene>
<evidence type="ECO:0000313" key="1">
    <source>
        <dbReference type="EMBL" id="RPA24996.2"/>
    </source>
</evidence>
<evidence type="ECO:0000313" key="2">
    <source>
        <dbReference type="Proteomes" id="UP000269379"/>
    </source>
</evidence>